<dbReference type="PANTHER" id="PTHR30337:SF0">
    <property type="entry name" value="NUCLEASE SBCCD SUBUNIT D"/>
    <property type="match status" value="1"/>
</dbReference>
<dbReference type="InterPro" id="IPR029052">
    <property type="entry name" value="Metallo-depent_PP-like"/>
</dbReference>
<keyword evidence="2" id="KW-0614">Plasmid</keyword>
<feature type="domain" description="Calcineurin-like phosphoesterase" evidence="1">
    <location>
        <begin position="4"/>
        <end position="204"/>
    </location>
</feature>
<dbReference type="EMBL" id="CP003223">
    <property type="protein sequence ID" value="AEW92044.1"/>
    <property type="molecule type" value="Genomic_DNA"/>
</dbReference>
<proteinExistence type="predicted"/>
<gene>
    <name evidence="2" type="ordered locus">KPHS_p101360</name>
</gene>
<dbReference type="AlphaFoldDB" id="A0A0H3GVW3"/>
<organism evidence="2 3">
    <name type="scientific">Klebsiella pneumoniae subsp. pneumoniae (strain HS11286)</name>
    <dbReference type="NCBI Taxonomy" id="1125630"/>
    <lineage>
        <taxon>Bacteria</taxon>
        <taxon>Pseudomonadati</taxon>
        <taxon>Pseudomonadota</taxon>
        <taxon>Gammaproteobacteria</taxon>
        <taxon>Enterobacterales</taxon>
        <taxon>Enterobacteriaceae</taxon>
        <taxon>Klebsiella/Raoultella group</taxon>
        <taxon>Klebsiella</taxon>
        <taxon>Klebsiella pneumoniae complex</taxon>
    </lineage>
</organism>
<dbReference type="InterPro" id="IPR004843">
    <property type="entry name" value="Calcineurin-like_PHP"/>
</dbReference>
<sequence length="361" mass="39099">MTLPYGVISDPHYHKWDSFSTTDADGLNSRLAIQLEATKEAAIAMKKAGCTHMLVAGDTFHVRGTVSPTVLNYVSDAYEWIVKDLGLSVAMLAGNHDLETNDSVYSANAAAALKSIGVQIVCGRKPHSIELGDVTVHMVSWRNNHAELISDLKALRARLDGDLHDVVIHTAINKAIPTMPDVGIDAQELKDIGFRLVLSGHYHNHKEVIPGVISVGALTHQNWGDVGSLAGYMIVNPDGSFSHFETSAPKFVNLEDDVDDRQIHGNYVRFRAVVENDEEGIKLQNVLKSMGAKGVVCNFIRKGSMMEGTASTSETSKIDSLGESVSAYCKIVHDTDGGFDLTKLNALCQEILTEAESAEAV</sequence>
<dbReference type="GeneID" id="11818032"/>
<dbReference type="Gene3D" id="3.60.21.10">
    <property type="match status" value="1"/>
</dbReference>
<keyword evidence="3" id="KW-1185">Reference proteome</keyword>
<dbReference type="SUPFAM" id="SSF56300">
    <property type="entry name" value="Metallo-dependent phosphatases"/>
    <property type="match status" value="1"/>
</dbReference>
<dbReference type="Pfam" id="PF00149">
    <property type="entry name" value="Metallophos"/>
    <property type="match status" value="1"/>
</dbReference>
<dbReference type="HOGENOM" id="CLU_065999_0_0_6"/>
<keyword evidence="2" id="KW-0540">Nuclease</keyword>
<dbReference type="PANTHER" id="PTHR30337">
    <property type="entry name" value="COMPONENT OF ATP-DEPENDENT DSDNA EXONUCLEASE"/>
    <property type="match status" value="1"/>
</dbReference>
<dbReference type="RefSeq" id="WP_014342188.1">
    <property type="nucleotide sequence ID" value="NC_016838.1"/>
</dbReference>
<geneLocation type="plasmid" evidence="2 3">
    <name>pKPHS1</name>
</geneLocation>
<reference evidence="3" key="1">
    <citation type="journal article" date="2012" name="J. Bacteriol.">
        <title>Complete genome sequence of Klebsiella pneumoniae subsp. pneumoniae HS11286, a multidrug-resistant strain isolated from human sputum.</title>
        <authorList>
            <person name="Liu P."/>
            <person name="Li P."/>
            <person name="Jiang X."/>
            <person name="Bi D."/>
            <person name="Xie Y."/>
            <person name="Tai C."/>
            <person name="Deng Z."/>
            <person name="Rajakumar K."/>
            <person name="Ou H.Y."/>
        </authorList>
    </citation>
    <scope>NUCLEOTIDE SEQUENCE [LARGE SCALE GENOMIC DNA]</scope>
    <source>
        <strain evidence="3">HS11286</strain>
        <plasmid evidence="3">pKPHS1</plasmid>
    </source>
</reference>
<dbReference type="GO" id="GO:0004527">
    <property type="term" value="F:exonuclease activity"/>
    <property type="evidence" value="ECO:0007669"/>
    <property type="project" value="UniProtKB-KW"/>
</dbReference>
<keyword evidence="2" id="KW-0378">Hydrolase</keyword>
<dbReference type="RefSeq" id="YP_005220943.1">
    <property type="nucleotide sequence ID" value="NC_016838.1"/>
</dbReference>
<evidence type="ECO:0000313" key="2">
    <source>
        <dbReference type="EMBL" id="AEW92044.1"/>
    </source>
</evidence>
<dbReference type="PATRIC" id="fig|1125630.4.peg.5311"/>
<evidence type="ECO:0000313" key="3">
    <source>
        <dbReference type="Proteomes" id="UP000007841"/>
    </source>
</evidence>
<name>A0A0H3GVW3_KLEPH</name>
<dbReference type="InterPro" id="IPR050535">
    <property type="entry name" value="DNA_Repair-Maintenance_Comp"/>
</dbReference>
<dbReference type="Proteomes" id="UP000007841">
    <property type="component" value="Plasmid pKPHS1"/>
</dbReference>
<protein>
    <submittedName>
        <fullName evidence="2">Exonuclease subunit 1</fullName>
    </submittedName>
</protein>
<dbReference type="KEGG" id="kpm:KPHS_p101360"/>
<accession>A0A0H3GVW3</accession>
<evidence type="ECO:0000259" key="1">
    <source>
        <dbReference type="Pfam" id="PF00149"/>
    </source>
</evidence>
<keyword evidence="2" id="KW-0269">Exonuclease</keyword>